<dbReference type="PROSITE" id="PS50951">
    <property type="entry name" value="SARAH"/>
    <property type="match status" value="1"/>
</dbReference>
<dbReference type="GO" id="GO:0035329">
    <property type="term" value="P:hippo signaling"/>
    <property type="evidence" value="ECO:0007669"/>
    <property type="project" value="UniProtKB-ARBA"/>
</dbReference>
<feature type="compositionally biased region" description="Polar residues" evidence="3">
    <location>
        <begin position="44"/>
        <end position="67"/>
    </location>
</feature>
<sequence>MLSRKSKDSRAMKEGVVGKYVKKDTPPEMPIINVWTTEPKRRSSNQSRSSLPPQNTISNGSQTNPTLQTVQKFGNQKTTISDVGLGAHEGKYTPSASVPDLATRFANLSVGLTSENSPNVLIENNFNNLSSNVSHHIYVNQSLANNYIDNSASNANYVEIDQIYPLTSETNNAYKDSYNRTNSPIYQNTRDSALARTNQDQSVPIYSNSQIERFNKNQYHSGMSYGESLAHHLRHSLGRNENTQEPSEELPLPPGWSVDYTLRGRKYYIDHNTKTTHWSHPLEREGLPTGWQCIQSPIYGVYYVNHITRQAQYEHPCLVPCYNYGSITQTQTYQRYLPIRPSHYQPHSVLVPANPYLMEEIPHWLNVYFKTSTEIDHKLRWDMFRLSELECYNAMLTRLYKQELQNIVMKYETYRAALMVEMEKLRANPTNPRL</sequence>
<dbReference type="FunFam" id="2.20.70.10:FF:000035">
    <property type="entry name" value="Salvador homolog 1 (Drosophila)"/>
    <property type="match status" value="1"/>
</dbReference>
<keyword evidence="7" id="KW-1185">Reference proteome</keyword>
<evidence type="ECO:0000256" key="2">
    <source>
        <dbReference type="ARBA" id="ARBA00022737"/>
    </source>
</evidence>
<evidence type="ECO:0000313" key="7">
    <source>
        <dbReference type="Proteomes" id="UP001566132"/>
    </source>
</evidence>
<dbReference type="AlphaFoldDB" id="A0ABD1F8Z5"/>
<dbReference type="PROSITE" id="PS50020">
    <property type="entry name" value="WW_DOMAIN_2"/>
    <property type="match status" value="2"/>
</dbReference>
<feature type="region of interest" description="Disordered" evidence="3">
    <location>
        <begin position="1"/>
        <end position="67"/>
    </location>
</feature>
<dbReference type="Pfam" id="PF00397">
    <property type="entry name" value="WW"/>
    <property type="match status" value="2"/>
</dbReference>
<protein>
    <recommendedName>
        <fullName evidence="8">Scaffold protein salvador</fullName>
    </recommendedName>
</protein>
<feature type="domain" description="WW" evidence="4">
    <location>
        <begin position="285"/>
        <end position="318"/>
    </location>
</feature>
<keyword evidence="1" id="KW-0597">Phosphoprotein</keyword>
<evidence type="ECO:0000256" key="3">
    <source>
        <dbReference type="SAM" id="MobiDB-lite"/>
    </source>
</evidence>
<dbReference type="EMBL" id="JBDJPC010000002">
    <property type="protein sequence ID" value="KAL1514077.1"/>
    <property type="molecule type" value="Genomic_DNA"/>
</dbReference>
<dbReference type="PANTHER" id="PTHR47522:SF2">
    <property type="entry name" value="PROTEIN SALVADOR HOMOLOG 1"/>
    <property type="match status" value="1"/>
</dbReference>
<accession>A0ABD1F8Z5</accession>
<reference evidence="6 7" key="1">
    <citation type="submission" date="2024-05" db="EMBL/GenBank/DDBJ databases">
        <title>Genetic variation in Jamaican populations of the coffee berry borer (Hypothenemus hampei).</title>
        <authorList>
            <person name="Errbii M."/>
            <person name="Myrie A."/>
        </authorList>
    </citation>
    <scope>NUCLEOTIDE SEQUENCE [LARGE SCALE GENOMIC DNA]</scope>
    <source>
        <strain evidence="6">JA-Hopewell-2020-01-JO</strain>
        <tissue evidence="6">Whole body</tissue>
    </source>
</reference>
<feature type="domain" description="SARAH" evidence="5">
    <location>
        <begin position="378"/>
        <end position="425"/>
    </location>
</feature>
<evidence type="ECO:0000256" key="1">
    <source>
        <dbReference type="ARBA" id="ARBA00022553"/>
    </source>
</evidence>
<feature type="domain" description="WW" evidence="4">
    <location>
        <begin position="250"/>
        <end position="283"/>
    </location>
</feature>
<dbReference type="CDD" id="cd21433">
    <property type="entry name" value="SARAH_Sav"/>
    <property type="match status" value="1"/>
</dbReference>
<name>A0ABD1F8Z5_HYPHA</name>
<dbReference type="InterPro" id="IPR036020">
    <property type="entry name" value="WW_dom_sf"/>
</dbReference>
<feature type="compositionally biased region" description="Basic and acidic residues" evidence="3">
    <location>
        <begin position="1"/>
        <end position="13"/>
    </location>
</feature>
<dbReference type="InterPro" id="IPR030030">
    <property type="entry name" value="Sav"/>
</dbReference>
<dbReference type="InterPro" id="IPR011524">
    <property type="entry name" value="SARAH_dom"/>
</dbReference>
<organism evidence="6 7">
    <name type="scientific">Hypothenemus hampei</name>
    <name type="common">Coffee berry borer</name>
    <dbReference type="NCBI Taxonomy" id="57062"/>
    <lineage>
        <taxon>Eukaryota</taxon>
        <taxon>Metazoa</taxon>
        <taxon>Ecdysozoa</taxon>
        <taxon>Arthropoda</taxon>
        <taxon>Hexapoda</taxon>
        <taxon>Insecta</taxon>
        <taxon>Pterygota</taxon>
        <taxon>Neoptera</taxon>
        <taxon>Endopterygota</taxon>
        <taxon>Coleoptera</taxon>
        <taxon>Polyphaga</taxon>
        <taxon>Cucujiformia</taxon>
        <taxon>Curculionidae</taxon>
        <taxon>Scolytinae</taxon>
        <taxon>Hypothenemus</taxon>
    </lineage>
</organism>
<proteinExistence type="predicted"/>
<dbReference type="Proteomes" id="UP001566132">
    <property type="component" value="Unassembled WGS sequence"/>
</dbReference>
<evidence type="ECO:0000259" key="4">
    <source>
        <dbReference type="PROSITE" id="PS50020"/>
    </source>
</evidence>
<comment type="caution">
    <text evidence="6">The sequence shown here is derived from an EMBL/GenBank/DDBJ whole genome shotgun (WGS) entry which is preliminary data.</text>
</comment>
<dbReference type="SUPFAM" id="SSF51045">
    <property type="entry name" value="WW domain"/>
    <property type="match status" value="2"/>
</dbReference>
<dbReference type="SMART" id="SM00456">
    <property type="entry name" value="WW"/>
    <property type="match status" value="2"/>
</dbReference>
<dbReference type="CDD" id="cd00201">
    <property type="entry name" value="WW"/>
    <property type="match status" value="2"/>
</dbReference>
<keyword evidence="2" id="KW-0677">Repeat</keyword>
<evidence type="ECO:0000313" key="6">
    <source>
        <dbReference type="EMBL" id="KAL1514077.1"/>
    </source>
</evidence>
<dbReference type="Gene3D" id="2.20.70.10">
    <property type="match status" value="2"/>
</dbReference>
<evidence type="ECO:0000259" key="5">
    <source>
        <dbReference type="PROSITE" id="PS50951"/>
    </source>
</evidence>
<dbReference type="PANTHER" id="PTHR47522">
    <property type="entry name" value="SALVADOR FAMILY WW DOMAIN-CONTAINING PROTEIN 1"/>
    <property type="match status" value="1"/>
</dbReference>
<evidence type="ECO:0008006" key="8">
    <source>
        <dbReference type="Google" id="ProtNLM"/>
    </source>
</evidence>
<gene>
    <name evidence="6" type="ORF">ABEB36_003398</name>
</gene>
<dbReference type="InterPro" id="IPR001202">
    <property type="entry name" value="WW_dom"/>
</dbReference>